<evidence type="ECO:0000313" key="2">
    <source>
        <dbReference type="Proteomes" id="UP000593577"/>
    </source>
</evidence>
<dbReference type="Proteomes" id="UP000593577">
    <property type="component" value="Unassembled WGS sequence"/>
</dbReference>
<evidence type="ECO:0000313" key="1">
    <source>
        <dbReference type="EMBL" id="MBA0679453.1"/>
    </source>
</evidence>
<name>A0A7J8WWW4_GOSAI</name>
<reference evidence="1 2" key="1">
    <citation type="journal article" date="2019" name="Genome Biol. Evol.">
        <title>Insights into the evolution of the New World diploid cottons (Gossypium, subgenus Houzingenia) based on genome sequencing.</title>
        <authorList>
            <person name="Grover C.E."/>
            <person name="Arick M.A. 2nd"/>
            <person name="Thrash A."/>
            <person name="Conover J.L."/>
            <person name="Sanders W.S."/>
            <person name="Peterson D.G."/>
            <person name="Frelichowski J.E."/>
            <person name="Scheffler J.A."/>
            <person name="Scheffler B.E."/>
            <person name="Wendel J.F."/>
        </authorList>
    </citation>
    <scope>NUCLEOTIDE SEQUENCE [LARGE SCALE GENOMIC DNA]</scope>
    <source>
        <strain evidence="1">185</strain>
        <tissue evidence="1">Leaf</tissue>
    </source>
</reference>
<protein>
    <submittedName>
        <fullName evidence="1">Uncharacterized protein</fullName>
    </submittedName>
</protein>
<gene>
    <name evidence="1" type="ORF">Goari_011219</name>
</gene>
<organism evidence="1 2">
    <name type="scientific">Gossypium aridum</name>
    <name type="common">American cotton</name>
    <name type="synonym">Erioxylum aridum</name>
    <dbReference type="NCBI Taxonomy" id="34290"/>
    <lineage>
        <taxon>Eukaryota</taxon>
        <taxon>Viridiplantae</taxon>
        <taxon>Streptophyta</taxon>
        <taxon>Embryophyta</taxon>
        <taxon>Tracheophyta</taxon>
        <taxon>Spermatophyta</taxon>
        <taxon>Magnoliopsida</taxon>
        <taxon>eudicotyledons</taxon>
        <taxon>Gunneridae</taxon>
        <taxon>Pentapetalae</taxon>
        <taxon>rosids</taxon>
        <taxon>malvids</taxon>
        <taxon>Malvales</taxon>
        <taxon>Malvaceae</taxon>
        <taxon>Malvoideae</taxon>
        <taxon>Gossypium</taxon>
    </lineage>
</organism>
<dbReference type="EMBL" id="JABFAA010000004">
    <property type="protein sequence ID" value="MBA0679453.1"/>
    <property type="molecule type" value="Genomic_DNA"/>
</dbReference>
<accession>A0A7J8WWW4</accession>
<dbReference type="AlphaFoldDB" id="A0A7J8WWW4"/>
<comment type="caution">
    <text evidence="1">The sequence shown here is derived from an EMBL/GenBank/DDBJ whole genome shotgun (WGS) entry which is preliminary data.</text>
</comment>
<proteinExistence type="predicted"/>
<sequence>MIIVPRGSTINGSTALLRWAQLTAPHPPPILKPPDRSKRRTGSRFFRICSGRDPRSSIPILGFIFIGTRATSLPHHRHPRHGSQQSFPFVGKSSNHRRHLAWINLTNSVPAIGDHVES</sequence>
<keyword evidence="2" id="KW-1185">Reference proteome</keyword>